<dbReference type="Pfam" id="PF02518">
    <property type="entry name" value="HATPase_c"/>
    <property type="match status" value="1"/>
</dbReference>
<dbReference type="InterPro" id="IPR005467">
    <property type="entry name" value="His_kinase_dom"/>
</dbReference>
<keyword evidence="6" id="KW-1185">Reference proteome</keyword>
<reference evidence="5 6" key="1">
    <citation type="submission" date="2019-08" db="EMBL/GenBank/DDBJ databases">
        <title>Ulvibacter marinistellae sp. nov., isolated from a starfish, Patiria pectinifera.</title>
        <authorList>
            <person name="Kawano K."/>
            <person name="Ushijima N."/>
            <person name="Kihara M."/>
            <person name="Itoh H."/>
        </authorList>
    </citation>
    <scope>NUCLEOTIDE SEQUENCE [LARGE SCALE GENOMIC DNA]</scope>
    <source>
        <strain evidence="5 6">KK4</strain>
    </source>
</reference>
<dbReference type="SUPFAM" id="SSF55874">
    <property type="entry name" value="ATPase domain of HSP90 chaperone/DNA topoisomerase II/histidine kinase"/>
    <property type="match status" value="1"/>
</dbReference>
<dbReference type="CDD" id="cd00082">
    <property type="entry name" value="HisKA"/>
    <property type="match status" value="1"/>
</dbReference>
<dbReference type="SUPFAM" id="SSF47384">
    <property type="entry name" value="Homodimeric domain of signal transducing histidine kinase"/>
    <property type="match status" value="1"/>
</dbReference>
<dbReference type="GO" id="GO:0000155">
    <property type="term" value="F:phosphorelay sensor kinase activity"/>
    <property type="evidence" value="ECO:0007669"/>
    <property type="project" value="InterPro"/>
</dbReference>
<dbReference type="OrthoDB" id="9811889at2"/>
<accession>A0A5J4FU74</accession>
<dbReference type="SMART" id="SM00387">
    <property type="entry name" value="HATPase_c"/>
    <property type="match status" value="1"/>
</dbReference>
<dbReference type="InterPro" id="IPR036890">
    <property type="entry name" value="HATPase_C_sf"/>
</dbReference>
<dbReference type="InterPro" id="IPR004358">
    <property type="entry name" value="Sig_transdc_His_kin-like_C"/>
</dbReference>
<dbReference type="AlphaFoldDB" id="A0A5J4FU74"/>
<evidence type="ECO:0000256" key="3">
    <source>
        <dbReference type="ARBA" id="ARBA00022553"/>
    </source>
</evidence>
<dbReference type="Pfam" id="PF00512">
    <property type="entry name" value="HisKA"/>
    <property type="match status" value="1"/>
</dbReference>
<dbReference type="CDD" id="cd00075">
    <property type="entry name" value="HATPase"/>
    <property type="match status" value="1"/>
</dbReference>
<dbReference type="Gene3D" id="3.30.565.10">
    <property type="entry name" value="Histidine kinase-like ATPase, C-terminal domain"/>
    <property type="match status" value="1"/>
</dbReference>
<dbReference type="SMART" id="SM00388">
    <property type="entry name" value="HisKA"/>
    <property type="match status" value="1"/>
</dbReference>
<dbReference type="PANTHER" id="PTHR43102:SF2">
    <property type="entry name" value="GAF DOMAIN-CONTAINING PROTEIN"/>
    <property type="match status" value="1"/>
</dbReference>
<dbReference type="RefSeq" id="WP_151892589.1">
    <property type="nucleotide sequence ID" value="NZ_BKCF01000001.1"/>
</dbReference>
<dbReference type="InterPro" id="IPR003594">
    <property type="entry name" value="HATPase_dom"/>
</dbReference>
<feature type="domain" description="Histidine kinase" evidence="4">
    <location>
        <begin position="188"/>
        <end position="402"/>
    </location>
</feature>
<comment type="caution">
    <text evidence="5">The sequence shown here is derived from an EMBL/GenBank/DDBJ whole genome shotgun (WGS) entry which is preliminary data.</text>
</comment>
<dbReference type="Gene3D" id="1.10.287.130">
    <property type="match status" value="1"/>
</dbReference>
<comment type="catalytic activity">
    <reaction evidence="1">
        <text>ATP + protein L-histidine = ADP + protein N-phospho-L-histidine.</text>
        <dbReference type="EC" id="2.7.13.3"/>
    </reaction>
</comment>
<dbReference type="Gene3D" id="3.30.450.40">
    <property type="match status" value="1"/>
</dbReference>
<dbReference type="EMBL" id="BKCF01000001">
    <property type="protein sequence ID" value="GEQ84638.1"/>
    <property type="molecule type" value="Genomic_DNA"/>
</dbReference>
<name>A0A5J4FU74_9FLAO</name>
<keyword evidence="5" id="KW-0418">Kinase</keyword>
<dbReference type="SUPFAM" id="SSF55781">
    <property type="entry name" value="GAF domain-like"/>
    <property type="match status" value="1"/>
</dbReference>
<keyword evidence="3" id="KW-0597">Phosphoprotein</keyword>
<evidence type="ECO:0000256" key="1">
    <source>
        <dbReference type="ARBA" id="ARBA00000085"/>
    </source>
</evidence>
<evidence type="ECO:0000256" key="2">
    <source>
        <dbReference type="ARBA" id="ARBA00012438"/>
    </source>
</evidence>
<sequence>MPASKVPHNEIERLQALISLKILDTAEDDDYDNITELASFICNTPVSLISLVDKERQWFKSKKGMTACETSRDYSFCAHAILDPTEILEVADARLDPRFIDNPLTELDEPVIFYAGIPLRTENGLPLGSLCVIDHKPNALNQGQRDALKRLGKQVERLLLLRIMNRDLISTKDSLKKHNGLLKEFASIVSHDLKMPLANLILTSDIIKKKYNDFIDDTGKGYLDYLKKSSLSMSDYITKILEHYECIAYDVDDTQNFQINELLEGVIDLLNIKDNCEINLPENNIDILCNITALKQIFINLIGNSLKYNDKERTIIKIKASEIEGFYEFKIHDNGRGIEKEKLKTIFELFTIVGHLDNNGEKGHGIGLSTVQKLVHSLSGEISVISDLGSYSEFTFTIAKLK</sequence>
<gene>
    <name evidence="5" type="ORF">ULMS_01460</name>
</gene>
<dbReference type="PANTHER" id="PTHR43102">
    <property type="entry name" value="SLR1143 PROTEIN"/>
    <property type="match status" value="1"/>
</dbReference>
<dbReference type="EC" id="2.7.13.3" evidence="2"/>
<proteinExistence type="predicted"/>
<dbReference type="PROSITE" id="PS50109">
    <property type="entry name" value="HIS_KIN"/>
    <property type="match status" value="1"/>
</dbReference>
<protein>
    <recommendedName>
        <fullName evidence="2">histidine kinase</fullName>
        <ecNumber evidence="2">2.7.13.3</ecNumber>
    </recommendedName>
</protein>
<evidence type="ECO:0000313" key="6">
    <source>
        <dbReference type="Proteomes" id="UP000326994"/>
    </source>
</evidence>
<dbReference type="InterPro" id="IPR029016">
    <property type="entry name" value="GAF-like_dom_sf"/>
</dbReference>
<dbReference type="Proteomes" id="UP000326994">
    <property type="component" value="Unassembled WGS sequence"/>
</dbReference>
<dbReference type="PRINTS" id="PR00344">
    <property type="entry name" value="BCTRLSENSOR"/>
</dbReference>
<dbReference type="InterPro" id="IPR003661">
    <property type="entry name" value="HisK_dim/P_dom"/>
</dbReference>
<dbReference type="InterPro" id="IPR036097">
    <property type="entry name" value="HisK_dim/P_sf"/>
</dbReference>
<organism evidence="5 6">
    <name type="scientific">Patiriisocius marinistellae</name>
    <dbReference type="NCBI Taxonomy" id="2494560"/>
    <lineage>
        <taxon>Bacteria</taxon>
        <taxon>Pseudomonadati</taxon>
        <taxon>Bacteroidota</taxon>
        <taxon>Flavobacteriia</taxon>
        <taxon>Flavobacteriales</taxon>
        <taxon>Flavobacteriaceae</taxon>
        <taxon>Patiriisocius</taxon>
    </lineage>
</organism>
<keyword evidence="5" id="KW-0808">Transferase</keyword>
<evidence type="ECO:0000259" key="4">
    <source>
        <dbReference type="PROSITE" id="PS50109"/>
    </source>
</evidence>
<evidence type="ECO:0000313" key="5">
    <source>
        <dbReference type="EMBL" id="GEQ84638.1"/>
    </source>
</evidence>